<dbReference type="UniPathway" id="UPA00148">
    <property type="reaction ID" value="UER00238"/>
</dbReference>
<evidence type="ECO:0000256" key="19">
    <source>
        <dbReference type="HAMAP-Rule" id="MF_00719"/>
    </source>
</evidence>
<evidence type="ECO:0000256" key="5">
    <source>
        <dbReference type="ARBA" id="ARBA00013200"/>
    </source>
</evidence>
<dbReference type="GO" id="GO:0051073">
    <property type="term" value="F:adenosylcobinamide-GDP ribazoletransferase activity"/>
    <property type="evidence" value="ECO:0007669"/>
    <property type="project" value="UniProtKB-UniRule"/>
</dbReference>
<dbReference type="Proteomes" id="UP000253226">
    <property type="component" value="Unassembled WGS sequence"/>
</dbReference>
<evidence type="ECO:0000256" key="12">
    <source>
        <dbReference type="ARBA" id="ARBA00022989"/>
    </source>
</evidence>
<keyword evidence="9 19" id="KW-0808">Transferase</keyword>
<evidence type="ECO:0000256" key="11">
    <source>
        <dbReference type="ARBA" id="ARBA00022842"/>
    </source>
</evidence>
<dbReference type="GO" id="GO:0005886">
    <property type="term" value="C:plasma membrane"/>
    <property type="evidence" value="ECO:0007669"/>
    <property type="project" value="UniProtKB-SubCell"/>
</dbReference>
<evidence type="ECO:0000256" key="16">
    <source>
        <dbReference type="ARBA" id="ARBA00032853"/>
    </source>
</evidence>
<evidence type="ECO:0000256" key="14">
    <source>
        <dbReference type="ARBA" id="ARBA00025228"/>
    </source>
</evidence>
<evidence type="ECO:0000256" key="1">
    <source>
        <dbReference type="ARBA" id="ARBA00001946"/>
    </source>
</evidence>
<evidence type="ECO:0000256" key="6">
    <source>
        <dbReference type="ARBA" id="ARBA00015850"/>
    </source>
</evidence>
<evidence type="ECO:0000256" key="2">
    <source>
        <dbReference type="ARBA" id="ARBA00004651"/>
    </source>
</evidence>
<evidence type="ECO:0000256" key="18">
    <source>
        <dbReference type="ARBA" id="ARBA00049504"/>
    </source>
</evidence>
<feature type="transmembrane region" description="Helical" evidence="19">
    <location>
        <begin position="55"/>
        <end position="73"/>
    </location>
</feature>
<protein>
    <recommendedName>
        <fullName evidence="6 19">Adenosylcobinamide-GDP ribazoletransferase</fullName>
        <ecNumber evidence="5 19">2.7.8.26</ecNumber>
    </recommendedName>
    <alternativeName>
        <fullName evidence="16 19">Cobalamin synthase</fullName>
    </alternativeName>
    <alternativeName>
        <fullName evidence="15 19">Cobalamin-5'-phosphate synthase</fullName>
    </alternativeName>
</protein>
<organism evidence="20 21">
    <name type="scientific">Thalassospira profundimaris</name>
    <dbReference type="NCBI Taxonomy" id="502049"/>
    <lineage>
        <taxon>Bacteria</taxon>
        <taxon>Pseudomonadati</taxon>
        <taxon>Pseudomonadota</taxon>
        <taxon>Alphaproteobacteria</taxon>
        <taxon>Rhodospirillales</taxon>
        <taxon>Thalassospiraceae</taxon>
        <taxon>Thalassospira</taxon>
    </lineage>
</organism>
<feature type="transmembrane region" description="Helical" evidence="19">
    <location>
        <begin position="31"/>
        <end position="49"/>
    </location>
</feature>
<feature type="transmembrane region" description="Helical" evidence="19">
    <location>
        <begin position="135"/>
        <end position="153"/>
    </location>
</feature>
<keyword evidence="10 19" id="KW-0812">Transmembrane</keyword>
<dbReference type="AlphaFoldDB" id="A0A367WE54"/>
<keyword evidence="11 19" id="KW-0460">Magnesium</keyword>
<comment type="cofactor">
    <cofactor evidence="1 19">
        <name>Mg(2+)</name>
        <dbReference type="ChEBI" id="CHEBI:18420"/>
    </cofactor>
</comment>
<comment type="similarity">
    <text evidence="4 19">Belongs to the CobS family.</text>
</comment>
<comment type="subcellular location">
    <subcellularLocation>
        <location evidence="2 19">Cell membrane</location>
        <topology evidence="2 19">Multi-pass membrane protein</topology>
    </subcellularLocation>
</comment>
<evidence type="ECO:0000256" key="3">
    <source>
        <dbReference type="ARBA" id="ARBA00004663"/>
    </source>
</evidence>
<dbReference type="NCBIfam" id="TIGR00317">
    <property type="entry name" value="cobS"/>
    <property type="match status" value="1"/>
</dbReference>
<dbReference type="HAMAP" id="MF_00719">
    <property type="entry name" value="CobS"/>
    <property type="match status" value="1"/>
</dbReference>
<dbReference type="RefSeq" id="WP_258547779.1">
    <property type="nucleotide sequence ID" value="NZ_JPWF01000001.1"/>
</dbReference>
<evidence type="ECO:0000256" key="13">
    <source>
        <dbReference type="ARBA" id="ARBA00023136"/>
    </source>
</evidence>
<dbReference type="InterPro" id="IPR003805">
    <property type="entry name" value="CobS"/>
</dbReference>
<keyword evidence="13 19" id="KW-0472">Membrane</keyword>
<evidence type="ECO:0000313" key="20">
    <source>
        <dbReference type="EMBL" id="RCK39735.1"/>
    </source>
</evidence>
<dbReference type="EMBL" id="JPWF01000001">
    <property type="protein sequence ID" value="RCK39735.1"/>
    <property type="molecule type" value="Genomic_DNA"/>
</dbReference>
<keyword evidence="12 19" id="KW-1133">Transmembrane helix</keyword>
<reference evidence="20 21" key="1">
    <citation type="submission" date="2014-07" db="EMBL/GenBank/DDBJ databases">
        <title>Draft genome sequence of Thalassospira profundimaris 35.</title>
        <authorList>
            <person name="Lai Q."/>
            <person name="Shao Z."/>
        </authorList>
    </citation>
    <scope>NUCLEOTIDE SEQUENCE [LARGE SCALE GENOMIC DNA]</scope>
    <source>
        <strain evidence="20 21">35</strain>
    </source>
</reference>
<comment type="catalytic activity">
    <reaction evidence="18 19">
        <text>alpha-ribazole 5'-phosphate + adenosylcob(III)inamide-GDP = adenosylcob(III)alamin 5'-phosphate + GMP + H(+)</text>
        <dbReference type="Rhea" id="RHEA:23560"/>
        <dbReference type="ChEBI" id="CHEBI:15378"/>
        <dbReference type="ChEBI" id="CHEBI:57918"/>
        <dbReference type="ChEBI" id="CHEBI:58115"/>
        <dbReference type="ChEBI" id="CHEBI:60487"/>
        <dbReference type="ChEBI" id="CHEBI:60493"/>
        <dbReference type="EC" id="2.7.8.26"/>
    </reaction>
</comment>
<evidence type="ECO:0000256" key="9">
    <source>
        <dbReference type="ARBA" id="ARBA00022679"/>
    </source>
</evidence>
<dbReference type="Pfam" id="PF02654">
    <property type="entry name" value="CobS"/>
    <property type="match status" value="1"/>
</dbReference>
<feature type="transmembrane region" description="Helical" evidence="19">
    <location>
        <begin position="107"/>
        <end position="129"/>
    </location>
</feature>
<evidence type="ECO:0000256" key="17">
    <source>
        <dbReference type="ARBA" id="ARBA00048623"/>
    </source>
</evidence>
<name>A0A367WE54_9PROT</name>
<comment type="caution">
    <text evidence="20">The sequence shown here is derived from an EMBL/GenBank/DDBJ whole genome shotgun (WGS) entry which is preliminary data.</text>
</comment>
<comment type="catalytic activity">
    <reaction evidence="17 19">
        <text>alpha-ribazole + adenosylcob(III)inamide-GDP = adenosylcob(III)alamin + GMP + H(+)</text>
        <dbReference type="Rhea" id="RHEA:16049"/>
        <dbReference type="ChEBI" id="CHEBI:10329"/>
        <dbReference type="ChEBI" id="CHEBI:15378"/>
        <dbReference type="ChEBI" id="CHEBI:18408"/>
        <dbReference type="ChEBI" id="CHEBI:58115"/>
        <dbReference type="ChEBI" id="CHEBI:60487"/>
        <dbReference type="EC" id="2.7.8.26"/>
    </reaction>
</comment>
<evidence type="ECO:0000256" key="7">
    <source>
        <dbReference type="ARBA" id="ARBA00022475"/>
    </source>
</evidence>
<keyword evidence="8 19" id="KW-0169">Cobalamin biosynthesis</keyword>
<dbReference type="GO" id="GO:0009236">
    <property type="term" value="P:cobalamin biosynthetic process"/>
    <property type="evidence" value="ECO:0007669"/>
    <property type="project" value="UniProtKB-UniRule"/>
</dbReference>
<comment type="function">
    <text evidence="14 19">Joins adenosylcobinamide-GDP and alpha-ribazole to generate adenosylcobalamin (Ado-cobalamin). Also synthesizes adenosylcobalamin 5'-phosphate from adenosylcobinamide-GDP and alpha-ribazole 5'-phosphate.</text>
</comment>
<dbReference type="GO" id="GO:0008818">
    <property type="term" value="F:cobalamin 5'-phosphate synthase activity"/>
    <property type="evidence" value="ECO:0007669"/>
    <property type="project" value="UniProtKB-UniRule"/>
</dbReference>
<dbReference type="PANTHER" id="PTHR34148:SF1">
    <property type="entry name" value="ADENOSYLCOBINAMIDE-GDP RIBAZOLETRANSFERASE"/>
    <property type="match status" value="1"/>
</dbReference>
<evidence type="ECO:0000313" key="21">
    <source>
        <dbReference type="Proteomes" id="UP000253226"/>
    </source>
</evidence>
<evidence type="ECO:0000256" key="10">
    <source>
        <dbReference type="ARBA" id="ARBA00022692"/>
    </source>
</evidence>
<gene>
    <name evidence="19" type="primary">cobS</name>
    <name evidence="20" type="ORF">TH19_01395</name>
</gene>
<proteinExistence type="inferred from homology"/>
<comment type="pathway">
    <text evidence="3 19">Cofactor biosynthesis; adenosylcobalamin biosynthesis; adenosylcobalamin from cob(II)yrinate a,c-diamide: step 7/7.</text>
</comment>
<feature type="transmembrane region" description="Helical" evidence="19">
    <location>
        <begin position="174"/>
        <end position="206"/>
    </location>
</feature>
<sequence length="246" mass="25477">MSDFWRAMALLSRVPLPPVGDFRPAMVARSVWCWPLVGLVLAGLALLPAMLVETLSGSVVVFAILAVAAMVLLTGSMHEDGIADCADGFGGGLDRARKLEIMRDSTVGTYAVVALILCIALRLAVLVAAAEIGQAAILFLVMAVMSRSAMPFLMRVLPPARDNGLGKGAGRPDWLPVLVGFAMAGAITLFLAGFAAMLAVVAATALAVLTVRTVANWQIGGQTGDVLGATQICAELFVGVAFVAVL</sequence>
<accession>A0A367WE54</accession>
<evidence type="ECO:0000256" key="4">
    <source>
        <dbReference type="ARBA" id="ARBA00010561"/>
    </source>
</evidence>
<dbReference type="PANTHER" id="PTHR34148">
    <property type="entry name" value="ADENOSYLCOBINAMIDE-GDP RIBAZOLETRANSFERASE"/>
    <property type="match status" value="1"/>
</dbReference>
<dbReference type="EC" id="2.7.8.26" evidence="5 19"/>
<evidence type="ECO:0000256" key="8">
    <source>
        <dbReference type="ARBA" id="ARBA00022573"/>
    </source>
</evidence>
<evidence type="ECO:0000256" key="15">
    <source>
        <dbReference type="ARBA" id="ARBA00032605"/>
    </source>
</evidence>
<keyword evidence="7 19" id="KW-1003">Cell membrane</keyword>